<evidence type="ECO:0000256" key="2">
    <source>
        <dbReference type="ARBA" id="ARBA00022525"/>
    </source>
</evidence>
<feature type="chain" id="PRO_5040971500" evidence="6">
    <location>
        <begin position="34"/>
        <end position="2125"/>
    </location>
</feature>
<keyword evidence="5" id="KW-0472">Membrane</keyword>
<accession>A0A9X5CCA1</accession>
<comment type="similarity">
    <text evidence="1">Belongs to the serine-aspartate repeat-containing protein (SDr) family.</text>
</comment>
<feature type="domain" description="SpaA-like prealbumin fold" evidence="7">
    <location>
        <begin position="1821"/>
        <end position="1903"/>
    </location>
</feature>
<feature type="domain" description="SpaA-like prealbumin fold" evidence="7">
    <location>
        <begin position="1526"/>
        <end position="1601"/>
    </location>
</feature>
<keyword evidence="5" id="KW-0812">Transmembrane</keyword>
<feature type="domain" description="SpaA-like prealbumin fold" evidence="7">
    <location>
        <begin position="1993"/>
        <end position="2076"/>
    </location>
</feature>
<name>A0A9X5CCA1_9FIRM</name>
<dbReference type="InterPro" id="IPR013783">
    <property type="entry name" value="Ig-like_fold"/>
</dbReference>
<dbReference type="Gene3D" id="2.60.40.10">
    <property type="entry name" value="Immunoglobulins"/>
    <property type="match status" value="15"/>
</dbReference>
<gene>
    <name evidence="9" type="ORF">FMM80_26705</name>
</gene>
<dbReference type="Pfam" id="PF17802">
    <property type="entry name" value="SpaA"/>
    <property type="match status" value="15"/>
</dbReference>
<reference evidence="9 10" key="1">
    <citation type="submission" date="2019-07" db="EMBL/GenBank/DDBJ databases">
        <title>Draft genome sequences of 15 bacterial species constituting the stable defined intestinal microbiota of the GM15 gnotobiotic mouse model.</title>
        <authorList>
            <person name="Elie C."/>
            <person name="Mathieu A."/>
            <person name="Saliou A."/>
            <person name="Darnaud M."/>
            <person name="Leulier F."/>
            <person name="Tamellini A."/>
        </authorList>
    </citation>
    <scope>NUCLEOTIDE SEQUENCE [LARGE SCALE GENOMIC DNA]</scope>
    <source>
        <strain evidence="10">ASF 502</strain>
    </source>
</reference>
<dbReference type="Proteomes" id="UP000474104">
    <property type="component" value="Unassembled WGS sequence"/>
</dbReference>
<feature type="domain" description="Thioester" evidence="8">
    <location>
        <begin position="228"/>
        <end position="356"/>
    </location>
</feature>
<dbReference type="InterPro" id="IPR041033">
    <property type="entry name" value="SpaA_PFL_dom_1"/>
</dbReference>
<evidence type="ECO:0000256" key="5">
    <source>
        <dbReference type="SAM" id="Phobius"/>
    </source>
</evidence>
<feature type="domain" description="SpaA-like prealbumin fold" evidence="7">
    <location>
        <begin position="1190"/>
        <end position="1278"/>
    </location>
</feature>
<evidence type="ECO:0000259" key="7">
    <source>
        <dbReference type="Pfam" id="PF17802"/>
    </source>
</evidence>
<dbReference type="RefSeq" id="WP_162206045.1">
    <property type="nucleotide sequence ID" value="NZ_VIRB01000149.1"/>
</dbReference>
<comment type="caution">
    <text evidence="9">The sequence shown here is derived from an EMBL/GenBank/DDBJ whole genome shotgun (WGS) entry which is preliminary data.</text>
</comment>
<sequence length="2125" mass="233631">MRLTNRKSRRIISGLLAAVTVLSALIQPAVTYAEEPGPSAYEAEYPALEKVQPELAEDEIVTAGDYEVEVGSGFDIQNDFSGMEIPSEKVTVRFYEAKNQSGQDFNVDQMDTYKAIYFVDPVSGNPSYHVSRNIIVTEKTEILPDGEGILEESGNQSQESEEGEAAPDSDPHPECMTATEMEAVIEDMEQAEDIRDEAEPIAEDGGLLLFSMDTGMNRRMAARAASGTVSLETGRELYYPTNLGNYSTNYFTVNGKIAYCLESPKGTPGTGSYAAHVLENNPNLQKTLYYGYGGAGDQTDQFMPQFDGDLKYVFTHIAASYFYCGIEGFEGCTLADLEACGVLGWINYLANQPMPPNPYLSLSKTSLKASGSGSEQVTGTITLEGDSRNYITLRIPSNVTFHNEDNGDEQTGGTVRISGGTTFYFSAPMSVSGTWNTGEMRGTIRTVWKALVVSTGDANQDIGSYYEEESGNSVSFSVQWMDLARVKVVKVDSVSNTRLAGAVFGIYSDEACRNLIVTMPATNSNGESEVEITKTQNTVYLKEITAPVGYRYNATAYRVALQTNQTVSTTVPDTEQLGNLTIYKEGEALTGAAPQSNGVVFQYGNRRQKGAVFNVYAAKDIKTSYGAVAFKSGQLVAENLTTGEDGSVTVRNLHLGSYRVTEVQAPKGFYNAKESKDVVIAYAGQMAEAAFSDTTFHNDRQKAEVSIVKLDQDTKNGLAGGVFGLYAGQEIKGADANTVVAKDTLLNTVTTNGEGKAVFSADLPIGFDYYVKEIQAPGNYLKSSEDTYSFRFEPANGSEAKVSFSYTFTDQRATATIQLQKVDLETGANVPQGDASLEHAVYGLYARKDIVHPDQKSGVLYQAGEQVATLTTDREGKAKIENLYMGEYFVKEITPPAGYLADETEYDILCSYEGENTTVIERSCTSPEQVIKQPFQIVKVADNGETDAGLLAGAGFTAYLVSSLTTKEDGSYDFDSATPVVLGANGETELFTDEKGYACSIALPFGTYIVRESTTPENYTPVKDFLVHITEHHPDKPQEWRVLLDGEFQAKLRIVKKDDETKKPVLVKNAEFKIYDLDNEKYVEQVTTYPTLGKHQSFFTNEQGYLILPENLKIGHYRIEEVTAPNGYIRNEQTYEVSVDSNTVYQIDGTSGDVVIDVVCEDHPVKGKLNIVKKGEVLKGYEETFLYEAENLAGAEFNVYAAEDIYTADHQKDAEGNRIREYAAGELIETLVTNENGEASVSGLPLGTYRIVETKAPEGYVLNESAQNVTLSYADQDTPVVEQTAVFDNDRQKVEIAVVKKDARNEAALAGAVFSLYTKSAITVNGETIVNADILLGEATTGEDGKAVFEMDLPFGEYYIREQKAPAGYVSSDQTIEVNASYQGQDIKAAEYTSEFQNEPTTVSIKKTDLTTGAELEGATLTVLDSEGNVVDTWVSAKGEEHVVERLTAGETYTLHEEMAPYGYLKAEEIEFTVEDTAQIQKVEMKDDVPTGLILVNKQGELLEDVSLLDTVTGWIQHVFEYITGSLKDVTFEVYALEDIKAADGESEDHYKKDELVDTITTDGTGVAKLENLPLGKYYVKEKETAEGYILDEKIREADLTYRDQETPVVTFSTDWLNNRQKVELQVLKTEKDSDRVVPGTVFSLCAGEDITNAEGKVIMEADTVIEEKTTDGEGKLNFTADLPVGFSYYVKETAAAPGFTTKGEVQEFDFVPGMDGRAAAPSLLAFENETTVFEFTKVSLTDEKEVEGAKLQVTDADGNVIDEWVSGKEPHIIRELVVGETYRMSELLPAEGYVTADSIEFTVGNTGEAQKIVMKDDVTKVEIFKTDIAGKELPGAKLTILNQDGEAVESWTSTEKPHYIEMLPIGEYTLHEEMAPDCYLVAEDIPFTVEDTGEIQKVSMEDGVTRVEISKTDIAGKELPGAKLTIYDKDGKVVESWTSEEKPHYIEMLPTGEYTLHEEIVPDGYVTAEDVTFEVTETGEIQKVAMKDDVTKVEISKTDIAGEELPGAKLTIYDKDGKVVESWTSEEKPHYIEMLPTGEYTLHEESAPDGYLVAEDIQFEVKDTGEIQKVTMKDEPKKPEIPETPKTGDRTEIFFWFLLLCLASILMIAPLVSCVKEQRRGCKD</sequence>
<evidence type="ECO:0000256" key="6">
    <source>
        <dbReference type="SAM" id="SignalP"/>
    </source>
</evidence>
<feature type="domain" description="SpaA-like prealbumin fold" evidence="7">
    <location>
        <begin position="835"/>
        <end position="915"/>
    </location>
</feature>
<evidence type="ECO:0000256" key="3">
    <source>
        <dbReference type="ARBA" id="ARBA00022729"/>
    </source>
</evidence>
<protein>
    <submittedName>
        <fullName evidence="9">Peptidase</fullName>
    </submittedName>
</protein>
<feature type="signal peptide" evidence="6">
    <location>
        <begin position="1"/>
        <end position="33"/>
    </location>
</feature>
<feature type="domain" description="SpaA-like prealbumin fold" evidence="7">
    <location>
        <begin position="1625"/>
        <end position="1710"/>
    </location>
</feature>
<evidence type="ECO:0000256" key="1">
    <source>
        <dbReference type="ARBA" id="ARBA00007257"/>
    </source>
</evidence>
<keyword evidence="3 6" id="KW-0732">Signal</keyword>
<keyword evidence="2" id="KW-0964">Secreted</keyword>
<feature type="domain" description="SpaA-like prealbumin fold" evidence="7">
    <location>
        <begin position="1051"/>
        <end position="1148"/>
    </location>
</feature>
<dbReference type="InterPro" id="IPR046751">
    <property type="entry name" value="TED_2"/>
</dbReference>
<feature type="domain" description="SpaA-like prealbumin fold" evidence="7">
    <location>
        <begin position="942"/>
        <end position="1032"/>
    </location>
</feature>
<proteinExistence type="inferred from homology"/>
<feature type="domain" description="SpaA-like prealbumin fold" evidence="7">
    <location>
        <begin position="1907"/>
        <end position="1989"/>
    </location>
</feature>
<feature type="domain" description="SpaA-like prealbumin fold" evidence="7">
    <location>
        <begin position="1296"/>
        <end position="1386"/>
    </location>
</feature>
<feature type="region of interest" description="Disordered" evidence="4">
    <location>
        <begin position="143"/>
        <end position="175"/>
    </location>
</feature>
<dbReference type="PANTHER" id="PTHR36108:SF13">
    <property type="entry name" value="COLOSSIN-B-RELATED"/>
    <property type="match status" value="1"/>
</dbReference>
<dbReference type="PANTHER" id="PTHR36108">
    <property type="entry name" value="COLOSSIN-B-RELATED"/>
    <property type="match status" value="1"/>
</dbReference>
<feature type="domain" description="SpaA-like prealbumin fold" evidence="7">
    <location>
        <begin position="704"/>
        <end position="801"/>
    </location>
</feature>
<evidence type="ECO:0000313" key="10">
    <source>
        <dbReference type="Proteomes" id="UP000474104"/>
    </source>
</evidence>
<evidence type="ECO:0000256" key="4">
    <source>
        <dbReference type="SAM" id="MobiDB-lite"/>
    </source>
</evidence>
<dbReference type="SUPFAM" id="SSF49478">
    <property type="entry name" value="Cna protein B-type domain"/>
    <property type="match status" value="3"/>
</dbReference>
<dbReference type="Pfam" id="PF20610">
    <property type="entry name" value="TED_2"/>
    <property type="match status" value="1"/>
</dbReference>
<feature type="domain" description="SpaA-like prealbumin fold" evidence="7">
    <location>
        <begin position="1734"/>
        <end position="1817"/>
    </location>
</feature>
<dbReference type="EMBL" id="VIRB01000149">
    <property type="protein sequence ID" value="NDO72045.1"/>
    <property type="molecule type" value="Genomic_DNA"/>
</dbReference>
<evidence type="ECO:0000313" key="9">
    <source>
        <dbReference type="EMBL" id="NDO72045.1"/>
    </source>
</evidence>
<keyword evidence="5" id="KW-1133">Transmembrane helix</keyword>
<feature type="transmembrane region" description="Helical" evidence="5">
    <location>
        <begin position="2094"/>
        <end position="2116"/>
    </location>
</feature>
<feature type="domain" description="SpaA-like prealbumin fold" evidence="7">
    <location>
        <begin position="1402"/>
        <end position="1488"/>
    </location>
</feature>
<feature type="domain" description="SpaA-like prealbumin fold" evidence="7">
    <location>
        <begin position="609"/>
        <end position="690"/>
    </location>
</feature>
<organism evidence="9 10">
    <name type="scientific">Schaedlerella arabinosiphila</name>
    <dbReference type="NCBI Taxonomy" id="2044587"/>
    <lineage>
        <taxon>Bacteria</taxon>
        <taxon>Bacillati</taxon>
        <taxon>Bacillota</taxon>
        <taxon>Clostridia</taxon>
        <taxon>Lachnospirales</taxon>
        <taxon>Lachnospiraceae</taxon>
        <taxon>Schaedlerella</taxon>
    </lineage>
</organism>
<feature type="domain" description="SpaA-like prealbumin fold" evidence="7">
    <location>
        <begin position="485"/>
        <end position="573"/>
    </location>
</feature>
<evidence type="ECO:0000259" key="8">
    <source>
        <dbReference type="Pfam" id="PF20610"/>
    </source>
</evidence>